<reference evidence="1" key="1">
    <citation type="submission" date="2023-03" db="UniProtKB">
        <authorList>
            <consortium name="EnsemblPlants"/>
        </authorList>
    </citation>
    <scope>IDENTIFICATION</scope>
</reference>
<dbReference type="Gramene" id="MELO3C003687.2.1">
    <property type="protein sequence ID" value="MELO3C003687.2.1"/>
    <property type="gene ID" value="MELO3C003687.2"/>
</dbReference>
<dbReference type="AlphaFoldDB" id="A0A9I9CHJ3"/>
<evidence type="ECO:0000313" key="1">
    <source>
        <dbReference type="EnsemblPlants" id="MELO3C003687.2.1"/>
    </source>
</evidence>
<sequence length="49" mass="5101">MEKVGNGSSGNVPRLGMAGVVEEAKRVVEGREKLTGSVERKGNGGSMRV</sequence>
<protein>
    <submittedName>
        <fullName evidence="1">Uncharacterized protein</fullName>
    </submittedName>
</protein>
<name>A0A9I9CHJ3_CUCME</name>
<accession>A0A9I9CHJ3</accession>
<dbReference type="EnsemblPlants" id="MELO3C003687.2.1">
    <property type="protein sequence ID" value="MELO3C003687.2.1"/>
    <property type="gene ID" value="MELO3C003687.2"/>
</dbReference>
<proteinExistence type="predicted"/>
<organism evidence="1">
    <name type="scientific">Cucumis melo</name>
    <name type="common">Muskmelon</name>
    <dbReference type="NCBI Taxonomy" id="3656"/>
    <lineage>
        <taxon>Eukaryota</taxon>
        <taxon>Viridiplantae</taxon>
        <taxon>Streptophyta</taxon>
        <taxon>Embryophyta</taxon>
        <taxon>Tracheophyta</taxon>
        <taxon>Spermatophyta</taxon>
        <taxon>Magnoliopsida</taxon>
        <taxon>eudicotyledons</taxon>
        <taxon>Gunneridae</taxon>
        <taxon>Pentapetalae</taxon>
        <taxon>rosids</taxon>
        <taxon>fabids</taxon>
        <taxon>Cucurbitales</taxon>
        <taxon>Cucurbitaceae</taxon>
        <taxon>Benincaseae</taxon>
        <taxon>Cucumis</taxon>
    </lineage>
</organism>